<protein>
    <submittedName>
        <fullName evidence="1">Uncharacterized protein</fullName>
    </submittedName>
</protein>
<gene>
    <name evidence="1" type="ORF">HJG63_009553</name>
</gene>
<evidence type="ECO:0000313" key="1">
    <source>
        <dbReference type="EMBL" id="KAF6401452.1"/>
    </source>
</evidence>
<accession>A0A7J8BS15</accession>
<evidence type="ECO:0000313" key="2">
    <source>
        <dbReference type="Proteomes" id="UP000593571"/>
    </source>
</evidence>
<reference evidence="1 2" key="1">
    <citation type="journal article" date="2020" name="Nature">
        <title>Six reference-quality genomes reveal evolution of bat adaptations.</title>
        <authorList>
            <person name="Jebb D."/>
            <person name="Huang Z."/>
            <person name="Pippel M."/>
            <person name="Hughes G.M."/>
            <person name="Lavrichenko K."/>
            <person name="Devanna P."/>
            <person name="Winkler S."/>
            <person name="Jermiin L.S."/>
            <person name="Skirmuntt E.C."/>
            <person name="Katzourakis A."/>
            <person name="Burkitt-Gray L."/>
            <person name="Ray D.A."/>
            <person name="Sullivan K.A.M."/>
            <person name="Roscito J.G."/>
            <person name="Kirilenko B.M."/>
            <person name="Davalos L.M."/>
            <person name="Corthals A.P."/>
            <person name="Power M.L."/>
            <person name="Jones G."/>
            <person name="Ransome R.D."/>
            <person name="Dechmann D.K.N."/>
            <person name="Locatelli A.G."/>
            <person name="Puechmaille S.J."/>
            <person name="Fedrigo O."/>
            <person name="Jarvis E.D."/>
            <person name="Hiller M."/>
            <person name="Vernes S.C."/>
            <person name="Myers E.W."/>
            <person name="Teeling E.C."/>
        </authorList>
    </citation>
    <scope>NUCLEOTIDE SEQUENCE [LARGE SCALE GENOMIC DNA]</scope>
    <source>
        <strain evidence="1">MRouAeg1</strain>
        <tissue evidence="1">Muscle</tissue>
    </source>
</reference>
<dbReference type="Proteomes" id="UP000593571">
    <property type="component" value="Unassembled WGS sequence"/>
</dbReference>
<comment type="caution">
    <text evidence="1">The sequence shown here is derived from an EMBL/GenBank/DDBJ whole genome shotgun (WGS) entry which is preliminary data.</text>
</comment>
<organism evidence="1 2">
    <name type="scientific">Rousettus aegyptiacus</name>
    <name type="common">Egyptian fruit bat</name>
    <name type="synonym">Pteropus aegyptiacus</name>
    <dbReference type="NCBI Taxonomy" id="9407"/>
    <lineage>
        <taxon>Eukaryota</taxon>
        <taxon>Metazoa</taxon>
        <taxon>Chordata</taxon>
        <taxon>Craniata</taxon>
        <taxon>Vertebrata</taxon>
        <taxon>Euteleostomi</taxon>
        <taxon>Mammalia</taxon>
        <taxon>Eutheria</taxon>
        <taxon>Laurasiatheria</taxon>
        <taxon>Chiroptera</taxon>
        <taxon>Yinpterochiroptera</taxon>
        <taxon>Pteropodoidea</taxon>
        <taxon>Pteropodidae</taxon>
        <taxon>Rousettinae</taxon>
        <taxon>Rousettus</taxon>
    </lineage>
</organism>
<sequence length="156" mass="16423">MAPCGKPPHGEGRIVESRGNNIFLLGRNFSTMPILPGPACSPGAQPTGSLSTTEWSVGDPGRLSGLSLQGLLLRSLLLSFSSVCAGSSSCLAPRSSMSTPVPCSPIPLQQLSLFSSLHEQTDGKESSELLFLSHLSGCRSLCFWMAPGEPFTGLRF</sequence>
<name>A0A7J8BS15_ROUAE</name>
<dbReference type="AlphaFoldDB" id="A0A7J8BS15"/>
<dbReference type="EMBL" id="JACASE010000016">
    <property type="protein sequence ID" value="KAF6401452.1"/>
    <property type="molecule type" value="Genomic_DNA"/>
</dbReference>
<keyword evidence="2" id="KW-1185">Reference proteome</keyword>
<proteinExistence type="predicted"/>